<dbReference type="InParanoid" id="A0A7N2MXQ1"/>
<reference evidence="6" key="2">
    <citation type="submission" date="2021-01" db="UniProtKB">
        <authorList>
            <consortium name="EnsemblPlants"/>
        </authorList>
    </citation>
    <scope>IDENTIFICATION</scope>
</reference>
<dbReference type="InterPro" id="IPR000595">
    <property type="entry name" value="cNMP-bd_dom"/>
</dbReference>
<dbReference type="CDD" id="cd22249">
    <property type="entry name" value="UDM1_RNF168_RNF169-like"/>
    <property type="match status" value="1"/>
</dbReference>
<dbReference type="SUPFAM" id="SSF81324">
    <property type="entry name" value="Voltage-gated potassium channels"/>
    <property type="match status" value="1"/>
</dbReference>
<evidence type="ECO:0000256" key="4">
    <source>
        <dbReference type="SAM" id="Phobius"/>
    </source>
</evidence>
<keyword evidence="1" id="KW-1071">Ligand-gated ion channel</keyword>
<keyword evidence="1" id="KW-0406">Ion transport</keyword>
<dbReference type="Gramene" id="QL11p006325:mrna">
    <property type="protein sequence ID" value="QL11p006325:mrna"/>
    <property type="gene ID" value="QL11p006325"/>
</dbReference>
<keyword evidence="4" id="KW-0812">Transmembrane</keyword>
<keyword evidence="2" id="KW-0407">Ion channel</keyword>
<keyword evidence="4" id="KW-0472">Membrane</keyword>
<feature type="domain" description="Cyclic nucleotide-binding" evidence="5">
    <location>
        <begin position="976"/>
        <end position="1054"/>
    </location>
</feature>
<evidence type="ECO:0000259" key="5">
    <source>
        <dbReference type="PROSITE" id="PS50042"/>
    </source>
</evidence>
<dbReference type="EMBL" id="LRBV02000011">
    <property type="status" value="NOT_ANNOTATED_CDS"/>
    <property type="molecule type" value="Genomic_DNA"/>
</dbReference>
<sequence>MVSKIVILTLVSKDIAATLHKPLHNKSASSKTSGTACNYHCIYHGPCLSRSLGFCPSPSNLHSMSIHFCGGLAYAYAVPHQPHNLQSLPTCSTHTGNNNQDHERQITENGRVDALNQGTTTFVCSALVLVCVFSVLLDPLFFYLPVINESKKCIGLDKKLWTTALVLRSVTDFFHLMHICFRIRTRYKHEEPLSKREKEEEPTKTCKEAWRRFWPYFLFLIDILVILPVPQNQGLAWSSDSSLWGNQVRKRNLISFGQNQGLAWSSDSSLGKPSTKKKSHKFWTEPRPCMVLGLKPVGKPSTKKKSHKFWTEPRPCMVLGLKPVGKPSTKKKSHKFWTEPRPCMVLGLKPVGKPSTKKKSHKFWTEPRPCMVLGLKLWGNQVRKRNLISFGQNQGLAWSSDSSLWGNQVRKRNFISFGQNQGLAWSSDSSLWETKYIKEILQVLDRTKALHGPRTQAYGETKYIKEILQVLDRTKALHGPRTQAYGETKQEKNPAWSLAPLKERCREPEVEEPSPKICLQQEYSLKFMPPLPVPHYFESQEDTAPLWRREFLFLNPRLKHDILREETEGFVRRASSSNLGIVSGKYHYSQVRIAMSSNSVKVMVGLPIILSEMRSKKRSSNKVKFLNSVLLFQYGPRILQIYLSWKKLIRSAERVDRTLWVKAILNFFLYILAGHVLGAFWYFFSSQRLAACWHIACKNHSGCVHSSFNCDHSFGNLSYKNLSFISDICPINPPNSTTFDFGIFGESLQSGTLESEDFPQKLFFSFWWGMRNLCSFGSNLQTSDYIWENCFSLSIAIFGLLLFIYFLGNLQMYMQRRASKSIKKYEEKKGHKVGGNYEEEKKALEEMIRKCEEEKKALEEMIRKREEEKKALEEMHEEEKKALEEMIRKLVKSSKRRKRQEANIELWLSKEKVPTAMKSRIIEFIHNRFDEDEDVNVENLIPDLPLKLQSDVKRHICLNLLKNLNVIKKNDLTKHQQLLLNICNSLKPMFYNEQSYIVKEGDPIDAVFLITYGIAWTYPSSNNGEGKHVECLEKGHFFGEELLELLWNPSSVNVFNLSKLPVSSKTLKTHTKVEVFALMANDLKDIVVASTQGILLHDQNPVELDVVVESKEASI</sequence>
<dbReference type="SUPFAM" id="SSF51206">
    <property type="entry name" value="cAMP-binding domain-like"/>
    <property type="match status" value="1"/>
</dbReference>
<dbReference type="Gene3D" id="2.60.120.10">
    <property type="entry name" value="Jelly Rolls"/>
    <property type="match status" value="1"/>
</dbReference>
<keyword evidence="3" id="KW-0175">Coiled coil</keyword>
<protein>
    <recommendedName>
        <fullName evidence="5">Cyclic nucleotide-binding domain-containing protein</fullName>
    </recommendedName>
</protein>
<dbReference type="GO" id="GO:0034220">
    <property type="term" value="P:monoatomic ion transmembrane transport"/>
    <property type="evidence" value="ECO:0007669"/>
    <property type="project" value="UniProtKB-KW"/>
</dbReference>
<proteinExistence type="predicted"/>
<dbReference type="EnsemblPlants" id="QL11p006325:mrna">
    <property type="protein sequence ID" value="QL11p006325:mrna"/>
    <property type="gene ID" value="QL11p006325"/>
</dbReference>
<evidence type="ECO:0000256" key="2">
    <source>
        <dbReference type="ARBA" id="ARBA00023303"/>
    </source>
</evidence>
<keyword evidence="1" id="KW-0813">Transport</keyword>
<dbReference type="InterPro" id="IPR014710">
    <property type="entry name" value="RmlC-like_jellyroll"/>
</dbReference>
<feature type="transmembrane region" description="Helical" evidence="4">
    <location>
        <begin position="664"/>
        <end position="684"/>
    </location>
</feature>
<dbReference type="CDD" id="cd00038">
    <property type="entry name" value="CAP_ED"/>
    <property type="match status" value="1"/>
</dbReference>
<keyword evidence="7" id="KW-1185">Reference proteome</keyword>
<name>A0A7N2MXQ1_QUELO</name>
<evidence type="ECO:0000256" key="3">
    <source>
        <dbReference type="SAM" id="Coils"/>
    </source>
</evidence>
<dbReference type="Proteomes" id="UP000594261">
    <property type="component" value="Chromosome 11"/>
</dbReference>
<feature type="coiled-coil region" evidence="3">
    <location>
        <begin position="834"/>
        <end position="903"/>
    </location>
</feature>
<dbReference type="InterPro" id="IPR018490">
    <property type="entry name" value="cNMP-bd_dom_sf"/>
</dbReference>
<dbReference type="PROSITE" id="PS50042">
    <property type="entry name" value="CNMP_BINDING_3"/>
    <property type="match status" value="1"/>
</dbReference>
<evidence type="ECO:0000313" key="7">
    <source>
        <dbReference type="Proteomes" id="UP000594261"/>
    </source>
</evidence>
<feature type="transmembrane region" description="Helical" evidence="4">
    <location>
        <begin position="785"/>
        <end position="807"/>
    </location>
</feature>
<keyword evidence="4" id="KW-1133">Transmembrane helix</keyword>
<evidence type="ECO:0000313" key="6">
    <source>
        <dbReference type="EnsemblPlants" id="QL11p006325:mrna"/>
    </source>
</evidence>
<dbReference type="AlphaFoldDB" id="A0A7N2MXQ1"/>
<accession>A0A7N2MXQ1</accession>
<dbReference type="PANTHER" id="PTHR45651:SF68">
    <property type="entry name" value="ION TRANSPORT DOMAIN-CONTAINING PROTEIN"/>
    <property type="match status" value="1"/>
</dbReference>
<dbReference type="GO" id="GO:0016020">
    <property type="term" value="C:membrane"/>
    <property type="evidence" value="ECO:0007669"/>
    <property type="project" value="UniProtKB-SubCell"/>
</dbReference>
<dbReference type="Gene3D" id="1.10.287.630">
    <property type="entry name" value="Helix hairpin bin"/>
    <property type="match status" value="1"/>
</dbReference>
<evidence type="ECO:0000256" key="1">
    <source>
        <dbReference type="ARBA" id="ARBA00023286"/>
    </source>
</evidence>
<reference evidence="6 7" key="1">
    <citation type="journal article" date="2016" name="G3 (Bethesda)">
        <title>First Draft Assembly and Annotation of the Genome of a California Endemic Oak Quercus lobata Nee (Fagaceae).</title>
        <authorList>
            <person name="Sork V.L."/>
            <person name="Fitz-Gibbon S.T."/>
            <person name="Puiu D."/>
            <person name="Crepeau M."/>
            <person name="Gugger P.F."/>
            <person name="Sherman R."/>
            <person name="Stevens K."/>
            <person name="Langley C.H."/>
            <person name="Pellegrini M."/>
            <person name="Salzberg S.L."/>
        </authorList>
    </citation>
    <scope>NUCLEOTIDE SEQUENCE [LARGE SCALE GENOMIC DNA]</scope>
    <source>
        <strain evidence="6 7">cv. SW786</strain>
    </source>
</reference>
<dbReference type="PANTHER" id="PTHR45651">
    <property type="entry name" value="CYCLIC NUCLEOTIDE-GATED ION CHANNEL 15-RELATED-RELATED"/>
    <property type="match status" value="1"/>
</dbReference>
<organism evidence="6 7">
    <name type="scientific">Quercus lobata</name>
    <name type="common">Valley oak</name>
    <dbReference type="NCBI Taxonomy" id="97700"/>
    <lineage>
        <taxon>Eukaryota</taxon>
        <taxon>Viridiplantae</taxon>
        <taxon>Streptophyta</taxon>
        <taxon>Embryophyta</taxon>
        <taxon>Tracheophyta</taxon>
        <taxon>Spermatophyta</taxon>
        <taxon>Magnoliopsida</taxon>
        <taxon>eudicotyledons</taxon>
        <taxon>Gunneridae</taxon>
        <taxon>Pentapetalae</taxon>
        <taxon>rosids</taxon>
        <taxon>fabids</taxon>
        <taxon>Fagales</taxon>
        <taxon>Fagaceae</taxon>
        <taxon>Quercus</taxon>
    </lineage>
</organism>